<proteinExistence type="predicted"/>
<sequence length="258" mass="29454">MLFAVLARKAYARNLQYRGAHLLHNVVSAAFGFIYISIWTGLGGDTSLGDYGQKGIVSYIAFNQAILWITLFTTNGLGLEQSVRSGHIAVDLMRPVHLFYQAMSREWGQVAYQILYKFLPIYILYFFIFSLKLPNQASVYGWTAIALVLAAYISICTNYLIGVAALWTTESKWFYWVNYALSMLLSGFFIPLEWLPGWLRTLSFWSPYPYLLYYPTRIYMQLEQGTVVLGAFLWCVGFTCVCLAVTHRVRTKLEVQGG</sequence>
<dbReference type="PANTHER" id="PTHR36832:SF2">
    <property type="entry name" value="INTEGRAL MEMBRANE PROTEIN"/>
    <property type="match status" value="1"/>
</dbReference>
<evidence type="ECO:0008006" key="3">
    <source>
        <dbReference type="Google" id="ProtNLM"/>
    </source>
</evidence>
<organism evidence="2">
    <name type="scientific">Paenibacillus sp. SYP-B3998</name>
    <dbReference type="NCBI Taxonomy" id="2678564"/>
    <lineage>
        <taxon>Bacteria</taxon>
        <taxon>Bacillati</taxon>
        <taxon>Bacillota</taxon>
        <taxon>Bacilli</taxon>
        <taxon>Bacillales</taxon>
        <taxon>Paenibacillaceae</taxon>
        <taxon>Paenibacillus</taxon>
    </lineage>
</organism>
<dbReference type="EMBL" id="JAAIKC010000004">
    <property type="protein sequence ID" value="NEW06987.1"/>
    <property type="molecule type" value="Genomic_DNA"/>
</dbReference>
<feature type="transmembrane region" description="Helical" evidence="1">
    <location>
        <begin position="56"/>
        <end position="77"/>
    </location>
</feature>
<evidence type="ECO:0000313" key="2">
    <source>
        <dbReference type="EMBL" id="NEW06987.1"/>
    </source>
</evidence>
<gene>
    <name evidence="2" type="ORF">GK047_13330</name>
</gene>
<dbReference type="RefSeq" id="WP_163947091.1">
    <property type="nucleotide sequence ID" value="NZ_JAAIKC010000004.1"/>
</dbReference>
<feature type="transmembrane region" description="Helical" evidence="1">
    <location>
        <begin position="139"/>
        <end position="161"/>
    </location>
</feature>
<feature type="transmembrane region" description="Helical" evidence="1">
    <location>
        <begin position="114"/>
        <end position="133"/>
    </location>
</feature>
<evidence type="ECO:0000256" key="1">
    <source>
        <dbReference type="SAM" id="Phobius"/>
    </source>
</evidence>
<keyword evidence="1" id="KW-0472">Membrane</keyword>
<name>A0A6G4A006_9BACL</name>
<keyword evidence="1" id="KW-0812">Transmembrane</keyword>
<feature type="transmembrane region" description="Helical" evidence="1">
    <location>
        <begin position="21"/>
        <end position="44"/>
    </location>
</feature>
<feature type="transmembrane region" description="Helical" evidence="1">
    <location>
        <begin position="173"/>
        <end position="192"/>
    </location>
</feature>
<feature type="transmembrane region" description="Helical" evidence="1">
    <location>
        <begin position="227"/>
        <end position="246"/>
    </location>
</feature>
<accession>A0A6G4A006</accession>
<protein>
    <recommendedName>
        <fullName evidence="3">ABC transporter permease</fullName>
    </recommendedName>
</protein>
<dbReference type="PANTHER" id="PTHR36832">
    <property type="entry name" value="SLR1174 PROTEIN-RELATED"/>
    <property type="match status" value="1"/>
</dbReference>
<reference evidence="2" key="1">
    <citation type="submission" date="2020-02" db="EMBL/GenBank/DDBJ databases">
        <authorList>
            <person name="Shen X.-R."/>
            <person name="Zhang Y.-X."/>
        </authorList>
    </citation>
    <scope>NUCLEOTIDE SEQUENCE</scope>
    <source>
        <strain evidence="2">SYP-B3998</strain>
    </source>
</reference>
<keyword evidence="1" id="KW-1133">Transmembrane helix</keyword>
<comment type="caution">
    <text evidence="2">The sequence shown here is derived from an EMBL/GenBank/DDBJ whole genome shotgun (WGS) entry which is preliminary data.</text>
</comment>
<dbReference type="AlphaFoldDB" id="A0A6G4A006"/>